<reference evidence="10" key="1">
    <citation type="submission" date="2025-08" db="UniProtKB">
        <authorList>
            <consortium name="RefSeq"/>
        </authorList>
    </citation>
    <scope>IDENTIFICATION</scope>
    <source>
        <tissue evidence="10">Whole larvae</tissue>
    </source>
</reference>
<feature type="signal peptide" evidence="6">
    <location>
        <begin position="1"/>
        <end position="17"/>
    </location>
</feature>
<organism evidence="9 10">
    <name type="scientific">Galleria mellonella</name>
    <name type="common">Greater wax moth</name>
    <dbReference type="NCBI Taxonomy" id="7137"/>
    <lineage>
        <taxon>Eukaryota</taxon>
        <taxon>Metazoa</taxon>
        <taxon>Ecdysozoa</taxon>
        <taxon>Arthropoda</taxon>
        <taxon>Hexapoda</taxon>
        <taxon>Insecta</taxon>
        <taxon>Pterygota</taxon>
        <taxon>Neoptera</taxon>
        <taxon>Endopterygota</taxon>
        <taxon>Lepidoptera</taxon>
        <taxon>Glossata</taxon>
        <taxon>Ditrysia</taxon>
        <taxon>Pyraloidea</taxon>
        <taxon>Pyralidae</taxon>
        <taxon>Galleriinae</taxon>
        <taxon>Galleria</taxon>
    </lineage>
</organism>
<dbReference type="InterPro" id="IPR019819">
    <property type="entry name" value="Carboxylesterase_B_CS"/>
</dbReference>
<dbReference type="InterPro" id="IPR029058">
    <property type="entry name" value="AB_hydrolase_fold"/>
</dbReference>
<dbReference type="EC" id="3.1.1.-" evidence="6"/>
<dbReference type="InterPro" id="IPR019826">
    <property type="entry name" value="Carboxylesterase_B_AS"/>
</dbReference>
<accession>A0A6J1W716</accession>
<dbReference type="InParanoid" id="A0A6J1W716"/>
<evidence type="ECO:0000256" key="6">
    <source>
        <dbReference type="RuleBase" id="RU361235"/>
    </source>
</evidence>
<dbReference type="InterPro" id="IPR002018">
    <property type="entry name" value="CarbesteraseB"/>
</dbReference>
<dbReference type="SUPFAM" id="SSF53474">
    <property type="entry name" value="alpha/beta-Hydrolases"/>
    <property type="match status" value="1"/>
</dbReference>
<dbReference type="PROSITE" id="PS00122">
    <property type="entry name" value="CARBOXYLESTERASE_B_1"/>
    <property type="match status" value="1"/>
</dbReference>
<dbReference type="Gene3D" id="3.40.50.1820">
    <property type="entry name" value="alpha/beta hydrolase"/>
    <property type="match status" value="1"/>
</dbReference>
<keyword evidence="2" id="KW-0719">Serine esterase</keyword>
<evidence type="ECO:0000256" key="1">
    <source>
        <dbReference type="ARBA" id="ARBA00005964"/>
    </source>
</evidence>
<dbReference type="Proteomes" id="UP001652740">
    <property type="component" value="Unplaced"/>
</dbReference>
<dbReference type="Pfam" id="PF00135">
    <property type="entry name" value="COesterase"/>
    <property type="match status" value="1"/>
</dbReference>
<name>A0A6J1W716_GALME</name>
<feature type="chain" id="PRO_5044990286" description="Carboxylic ester hydrolase" evidence="6">
    <location>
        <begin position="18"/>
        <end position="580"/>
    </location>
</feature>
<dbReference type="PROSITE" id="PS00941">
    <property type="entry name" value="CARBOXYLESTERASE_B_2"/>
    <property type="match status" value="1"/>
</dbReference>
<evidence type="ECO:0000256" key="4">
    <source>
        <dbReference type="ARBA" id="ARBA00023157"/>
    </source>
</evidence>
<evidence type="ECO:0000259" key="8">
    <source>
        <dbReference type="Pfam" id="PF00135"/>
    </source>
</evidence>
<feature type="domain" description="Carboxylesterase type B" evidence="8">
    <location>
        <begin position="51"/>
        <end position="571"/>
    </location>
</feature>
<comment type="similarity">
    <text evidence="1 6">Belongs to the type-B carboxylesterase/lipase family.</text>
</comment>
<evidence type="ECO:0000313" key="9">
    <source>
        <dbReference type="Proteomes" id="UP001652740"/>
    </source>
</evidence>
<dbReference type="KEGG" id="gmw:113509368"/>
<dbReference type="RefSeq" id="XP_026748487.2">
    <property type="nucleotide sequence ID" value="XM_026892686.3"/>
</dbReference>
<keyword evidence="6" id="KW-0732">Signal</keyword>
<keyword evidence="5" id="KW-0325">Glycoprotein</keyword>
<evidence type="ECO:0000256" key="5">
    <source>
        <dbReference type="ARBA" id="ARBA00023180"/>
    </source>
</evidence>
<dbReference type="AlphaFoldDB" id="A0A6J1W716"/>
<keyword evidence="4" id="KW-1015">Disulfide bond</keyword>
<evidence type="ECO:0000256" key="3">
    <source>
        <dbReference type="ARBA" id="ARBA00022801"/>
    </source>
</evidence>
<sequence>MFVNTLLICFLAACTLGHRHYLNKSALSATTAPNVQSETPDKTAQTGPLTVSTSGSFRGSWMETRRGRRFQAYRGIRYAEPPVGELRFQPPVPILHYKNEVDASKEGPACPLPVSPTYYIDEDCLTINVYTPINKPSNCTKPLPVIFFIHAGGFYSMTGRSDLAGPHYLLDRDIVLVTINYRIASLGFLSTGDALAPGNNGFKDQVVALRWVQRNIRAFGGDPNLVTITGCSAGSFSVMLHMISPMSKGLFHRGISMSGSPVSQSTVEHDLYPLAVKQAELVGCPTNNSKVIIDCLKTKPFREIGDSLPGFFDPLFSYTLWRPVVERDFGQERFLTMDPSDAIRQGKMHPVPHIISQTHDEFFWSAIPIVKNDTLRKTLDAEWEVYAPINFQLPKDKYAVASGNRLREAYLGNEPLANDKKTLDGLGKLYADAFIGFGVHKMVNLMCRYSPYKVYYYQLAYIGNHSFYEDPTTKKPIGAAHHDDLIYLFTLSYQFPTINVSDSTDSLIVDRMTAIWYNFARFGDPNPRGNELPELSTLQWPAMTPTARKYLKFDRQFTVEENMFEDRFNVWEELYPIEKH</sequence>
<feature type="region of interest" description="Disordered" evidence="7">
    <location>
        <begin position="30"/>
        <end position="57"/>
    </location>
</feature>
<protein>
    <recommendedName>
        <fullName evidence="6">Carboxylic ester hydrolase</fullName>
        <ecNumber evidence="6">3.1.1.-</ecNumber>
    </recommendedName>
</protein>
<evidence type="ECO:0000256" key="2">
    <source>
        <dbReference type="ARBA" id="ARBA00022487"/>
    </source>
</evidence>
<evidence type="ECO:0000256" key="7">
    <source>
        <dbReference type="SAM" id="MobiDB-lite"/>
    </source>
</evidence>
<keyword evidence="9" id="KW-1185">Reference proteome</keyword>
<dbReference type="GeneID" id="113509368"/>
<evidence type="ECO:0000313" key="10">
    <source>
        <dbReference type="RefSeq" id="XP_026748487.2"/>
    </source>
</evidence>
<dbReference type="GO" id="GO:0052689">
    <property type="term" value="F:carboxylic ester hydrolase activity"/>
    <property type="evidence" value="ECO:0007669"/>
    <property type="project" value="UniProtKB-KW"/>
</dbReference>
<dbReference type="PANTHER" id="PTHR43142">
    <property type="entry name" value="CARBOXYLIC ESTER HYDROLASE"/>
    <property type="match status" value="1"/>
</dbReference>
<proteinExistence type="inferred from homology"/>
<dbReference type="FunCoup" id="A0A6J1W716">
    <property type="interactions" value="50"/>
</dbReference>
<gene>
    <name evidence="10" type="primary">LOC113509368</name>
</gene>
<dbReference type="PANTHER" id="PTHR43142:SF1">
    <property type="entry name" value="CARBOXYLIC ESTER HYDROLASE"/>
    <property type="match status" value="1"/>
</dbReference>
<keyword evidence="3 6" id="KW-0378">Hydrolase</keyword>